<keyword evidence="2" id="KW-0732">Signal</keyword>
<dbReference type="GeneID" id="18909653"/>
<gene>
    <name evidence="3" type="ORF">PHACADRAFT_173866</name>
</gene>
<evidence type="ECO:0000256" key="1">
    <source>
        <dbReference type="SAM" id="MobiDB-lite"/>
    </source>
</evidence>
<feature type="region of interest" description="Disordered" evidence="1">
    <location>
        <begin position="26"/>
        <end position="50"/>
    </location>
</feature>
<evidence type="ECO:0000256" key="2">
    <source>
        <dbReference type="SAM" id="SignalP"/>
    </source>
</evidence>
<name>K5W926_PHACS</name>
<evidence type="ECO:0000313" key="4">
    <source>
        <dbReference type="Proteomes" id="UP000008370"/>
    </source>
</evidence>
<protein>
    <submittedName>
        <fullName evidence="3">Uncharacterized protein</fullName>
    </submittedName>
</protein>
<evidence type="ECO:0000313" key="3">
    <source>
        <dbReference type="EMBL" id="EKM55710.1"/>
    </source>
</evidence>
<feature type="chain" id="PRO_5003889177" evidence="2">
    <location>
        <begin position="21"/>
        <end position="306"/>
    </location>
</feature>
<dbReference type="STRING" id="650164.K5W926"/>
<organism evidence="3 4">
    <name type="scientific">Phanerochaete carnosa (strain HHB-10118-sp)</name>
    <name type="common">White-rot fungus</name>
    <name type="synonym">Peniophora carnosa</name>
    <dbReference type="NCBI Taxonomy" id="650164"/>
    <lineage>
        <taxon>Eukaryota</taxon>
        <taxon>Fungi</taxon>
        <taxon>Dikarya</taxon>
        <taxon>Basidiomycota</taxon>
        <taxon>Agaricomycotina</taxon>
        <taxon>Agaricomycetes</taxon>
        <taxon>Polyporales</taxon>
        <taxon>Phanerochaetaceae</taxon>
        <taxon>Phanerochaete</taxon>
    </lineage>
</organism>
<proteinExistence type="predicted"/>
<feature type="region of interest" description="Disordered" evidence="1">
    <location>
        <begin position="220"/>
        <end position="240"/>
    </location>
</feature>
<dbReference type="SUPFAM" id="SSF49503">
    <property type="entry name" value="Cupredoxins"/>
    <property type="match status" value="1"/>
</dbReference>
<dbReference type="EMBL" id="JH930472">
    <property type="protein sequence ID" value="EKM55710.1"/>
    <property type="molecule type" value="Genomic_DNA"/>
</dbReference>
<dbReference type="HOGENOM" id="CLU_909464_0_0_1"/>
<dbReference type="RefSeq" id="XP_007396029.1">
    <property type="nucleotide sequence ID" value="XM_007395967.1"/>
</dbReference>
<dbReference type="InParanoid" id="K5W926"/>
<dbReference type="Gene3D" id="2.60.40.420">
    <property type="entry name" value="Cupredoxins - blue copper proteins"/>
    <property type="match status" value="1"/>
</dbReference>
<feature type="compositionally biased region" description="Gly residues" evidence="1">
    <location>
        <begin position="41"/>
        <end position="50"/>
    </location>
</feature>
<sequence>MTPHFFNVVALFALLPLAIAHPGGSQGGSRLFSRQSASGGNAVGGSGGSGGSGGNSFGANGGVAVIGRSANGSNGGPNGQLDANGAAVQGTLGTATGTGVSQIVVQVNANGTLTFDPSDIQVSNSSVIGFAFSQNVSASVTESSFDNPCSPLAGGFDSGLTANGTSFSVFVKNMNIPVYFFSKASGDCGAGMVGSINAPTSGNQTNAAFVAAAKAIGSNEQPVPDSGPQTGGNGGAFAFAGPTAGTPTPSSIFVSATSNGTQSTASAKSTASCPAPRKNDATRNSSYIMLALAFLVPLLPFALSAC</sequence>
<dbReference type="Proteomes" id="UP000008370">
    <property type="component" value="Unassembled WGS sequence"/>
</dbReference>
<dbReference type="InterPro" id="IPR008972">
    <property type="entry name" value="Cupredoxin"/>
</dbReference>
<dbReference type="PANTHER" id="PTHR34883">
    <property type="entry name" value="SERINE-RICH PROTEIN, PUTATIVE-RELATED-RELATED"/>
    <property type="match status" value="1"/>
</dbReference>
<dbReference type="InterPro" id="IPR052953">
    <property type="entry name" value="Ser-rich/MCO-related"/>
</dbReference>
<reference evidence="3 4" key="1">
    <citation type="journal article" date="2012" name="BMC Genomics">
        <title>Comparative genomics of the white-rot fungi, Phanerochaete carnosa and P. chrysosporium, to elucidate the genetic basis of the distinct wood types they colonize.</title>
        <authorList>
            <person name="Suzuki H."/>
            <person name="MacDonald J."/>
            <person name="Syed K."/>
            <person name="Salamov A."/>
            <person name="Hori C."/>
            <person name="Aerts A."/>
            <person name="Henrissat B."/>
            <person name="Wiebenga A."/>
            <person name="vanKuyk P.A."/>
            <person name="Barry K."/>
            <person name="Lindquist E."/>
            <person name="LaButti K."/>
            <person name="Lapidus A."/>
            <person name="Lucas S."/>
            <person name="Coutinho P."/>
            <person name="Gong Y."/>
            <person name="Samejima M."/>
            <person name="Mahadevan R."/>
            <person name="Abou-Zaid M."/>
            <person name="de Vries R.P."/>
            <person name="Igarashi K."/>
            <person name="Yadav J.S."/>
            <person name="Grigoriev I.V."/>
            <person name="Master E.R."/>
        </authorList>
    </citation>
    <scope>NUCLEOTIDE SEQUENCE [LARGE SCALE GENOMIC DNA]</scope>
    <source>
        <strain evidence="3 4">HHB-10118-sp</strain>
    </source>
</reference>
<dbReference type="OrthoDB" id="1921208at2759"/>
<accession>K5W926</accession>
<dbReference type="PANTHER" id="PTHR34883:SF17">
    <property type="entry name" value="CUPREDOXIN"/>
    <property type="match status" value="1"/>
</dbReference>
<feature type="signal peptide" evidence="2">
    <location>
        <begin position="1"/>
        <end position="20"/>
    </location>
</feature>
<dbReference type="AlphaFoldDB" id="K5W926"/>
<dbReference type="KEGG" id="pco:PHACADRAFT_173866"/>
<keyword evidence="4" id="KW-1185">Reference proteome</keyword>